<dbReference type="PANTHER" id="PTHR46553">
    <property type="entry name" value="ADENINE NUCLEOTIDE ALPHA HYDROLASES-LIKE SUPERFAMILY PROTEIN"/>
    <property type="match status" value="1"/>
</dbReference>
<dbReference type="PANTHER" id="PTHR46553:SF3">
    <property type="entry name" value="ADENINE NUCLEOTIDE ALPHA HYDROLASES-LIKE SUPERFAMILY PROTEIN"/>
    <property type="match status" value="1"/>
</dbReference>
<comment type="caution">
    <text evidence="1">The sequence shown here is derived from an EMBL/GenBank/DDBJ whole genome shotgun (WGS) entry which is preliminary data.</text>
</comment>
<dbReference type="Proteomes" id="UP001054252">
    <property type="component" value="Unassembled WGS sequence"/>
</dbReference>
<dbReference type="EMBL" id="BPVZ01000049">
    <property type="protein sequence ID" value="GKV18189.1"/>
    <property type="molecule type" value="Genomic_DNA"/>
</dbReference>
<name>A0AAV5JU61_9ROSI</name>
<keyword evidence="2" id="KW-1185">Reference proteome</keyword>
<evidence type="ECO:0000313" key="1">
    <source>
        <dbReference type="EMBL" id="GKV18189.1"/>
    </source>
</evidence>
<gene>
    <name evidence="1" type="ORF">SLEP1_g28607</name>
</gene>
<accession>A0AAV5JU61</accession>
<evidence type="ECO:0008006" key="3">
    <source>
        <dbReference type="Google" id="ProtNLM"/>
    </source>
</evidence>
<protein>
    <recommendedName>
        <fullName evidence="3">UspA domain-containing protein</fullName>
    </recommendedName>
</protein>
<evidence type="ECO:0000313" key="2">
    <source>
        <dbReference type="Proteomes" id="UP001054252"/>
    </source>
</evidence>
<reference evidence="1 2" key="1">
    <citation type="journal article" date="2021" name="Commun. Biol.">
        <title>The genome of Shorea leprosula (Dipterocarpaceae) highlights the ecological relevance of drought in aseasonal tropical rainforests.</title>
        <authorList>
            <person name="Ng K.K.S."/>
            <person name="Kobayashi M.J."/>
            <person name="Fawcett J.A."/>
            <person name="Hatakeyama M."/>
            <person name="Paape T."/>
            <person name="Ng C.H."/>
            <person name="Ang C.C."/>
            <person name="Tnah L.H."/>
            <person name="Lee C.T."/>
            <person name="Nishiyama T."/>
            <person name="Sese J."/>
            <person name="O'Brien M.J."/>
            <person name="Copetti D."/>
            <person name="Mohd Noor M.I."/>
            <person name="Ong R.C."/>
            <person name="Putra M."/>
            <person name="Sireger I.Z."/>
            <person name="Indrioko S."/>
            <person name="Kosugi Y."/>
            <person name="Izuno A."/>
            <person name="Isagi Y."/>
            <person name="Lee S.L."/>
            <person name="Shimizu K.K."/>
        </authorList>
    </citation>
    <scope>NUCLEOTIDE SEQUENCE [LARGE SCALE GENOMIC DNA]</scope>
    <source>
        <strain evidence="1">214</strain>
    </source>
</reference>
<proteinExistence type="predicted"/>
<dbReference type="AlphaFoldDB" id="A0AAV5JU61"/>
<organism evidence="1 2">
    <name type="scientific">Rubroshorea leprosula</name>
    <dbReference type="NCBI Taxonomy" id="152421"/>
    <lineage>
        <taxon>Eukaryota</taxon>
        <taxon>Viridiplantae</taxon>
        <taxon>Streptophyta</taxon>
        <taxon>Embryophyta</taxon>
        <taxon>Tracheophyta</taxon>
        <taxon>Spermatophyta</taxon>
        <taxon>Magnoliopsida</taxon>
        <taxon>eudicotyledons</taxon>
        <taxon>Gunneridae</taxon>
        <taxon>Pentapetalae</taxon>
        <taxon>rosids</taxon>
        <taxon>malvids</taxon>
        <taxon>Malvales</taxon>
        <taxon>Dipterocarpaceae</taxon>
        <taxon>Rubroshorea</taxon>
    </lineage>
</organism>
<sequence length="96" mass="10626">MIVAIDDNEHSAYALEWMLDHFFVLLGDSALFKLVIVHTKPSTTSAVGLAGPSSYSCGFQYFYLLILSRRIAETSSSRKKRFVGSTVSFGTKTELV</sequence>